<evidence type="ECO:0000259" key="1">
    <source>
        <dbReference type="Pfam" id="PF01757"/>
    </source>
</evidence>
<dbReference type="AlphaFoldDB" id="A0A422LUU8"/>
<organism evidence="2 3">
    <name type="scientific">Lacticaseibacillus paracasei</name>
    <name type="common">Lactobacillus paracasei</name>
    <dbReference type="NCBI Taxonomy" id="1597"/>
    <lineage>
        <taxon>Bacteria</taxon>
        <taxon>Bacillati</taxon>
        <taxon>Bacillota</taxon>
        <taxon>Bacilli</taxon>
        <taxon>Lactobacillales</taxon>
        <taxon>Lactobacillaceae</taxon>
        <taxon>Lacticaseibacillus</taxon>
    </lineage>
</organism>
<dbReference type="EMBL" id="LKFS01000058">
    <property type="protein sequence ID" value="RND81333.1"/>
    <property type="molecule type" value="Genomic_DNA"/>
</dbReference>
<comment type="caution">
    <text evidence="2">The sequence shown here is derived from an EMBL/GenBank/DDBJ whole genome shotgun (WGS) entry which is preliminary data.</text>
</comment>
<gene>
    <name evidence="2" type="ORF">FAM18157_01470</name>
</gene>
<name>A0A422LUU8_LACPA</name>
<evidence type="ECO:0000313" key="3">
    <source>
        <dbReference type="Proteomes" id="UP000284716"/>
    </source>
</evidence>
<dbReference type="InterPro" id="IPR002656">
    <property type="entry name" value="Acyl_transf_3_dom"/>
</dbReference>
<dbReference type="Pfam" id="PF01757">
    <property type="entry name" value="Acyl_transf_3"/>
    <property type="match status" value="1"/>
</dbReference>
<dbReference type="GO" id="GO:0016747">
    <property type="term" value="F:acyltransferase activity, transferring groups other than amino-acyl groups"/>
    <property type="evidence" value="ECO:0007669"/>
    <property type="project" value="InterPro"/>
</dbReference>
<feature type="domain" description="Acyltransferase 3" evidence="1">
    <location>
        <begin position="33"/>
        <end position="326"/>
    </location>
</feature>
<evidence type="ECO:0000313" key="2">
    <source>
        <dbReference type="EMBL" id="RND81333.1"/>
    </source>
</evidence>
<protein>
    <submittedName>
        <fullName evidence="2">Putative membrane protein</fullName>
    </submittedName>
</protein>
<dbReference type="RefSeq" id="WP_003602853.1">
    <property type="nucleotide sequence ID" value="NZ_AQVS01000003.1"/>
</dbReference>
<accession>A0A422LUU8</accession>
<proteinExistence type="predicted"/>
<reference evidence="2 3" key="1">
    <citation type="journal article" date="2018" name="Front. Microbiol.">
        <title>Conversion of Methionine to Cysteine in Lactobacillus paracasei Depends on the Highly Mobile cysK-ctl-cysE Gene Cluster.</title>
        <authorList>
            <person name="Wuthrich D."/>
            <person name="Irmler S."/>
            <person name="Berthoud H."/>
            <person name="Guggenbuhl B."/>
            <person name="Eugster E."/>
            <person name="Bruggmann R."/>
        </authorList>
    </citation>
    <scope>NUCLEOTIDE SEQUENCE [LARGE SCALE GENOMIC DNA]</scope>
    <source>
        <strain evidence="2 3">FAM18157</strain>
    </source>
</reference>
<dbReference type="Proteomes" id="UP000284716">
    <property type="component" value="Unassembled WGS sequence"/>
</dbReference>
<sequence>MDIILLPFIGLILASMQQSQNLKKGHLGKNTTNNLKGISIIFIILHHINQELGPVAGTFFASRLSLAGRLGVAIFFFVSGYGIMRQYQIKGPSYLKSFLPHRLLPIVTLYILAMVLIFPIKHFLMGLTLKQAAISMTNGAPFVNDSWFILAIIFFYLAFWLAMKLSKGHALPLFAILLLLTAIYTGYIWKKGMGEWLINAAFVFPTGVLFAYYEDRFIPFIQRYYSPIMLSTSTLFAICFTLDEVHSLMRYRMLSEIFFALALMIISYKVECDNKLFLISSAWSLNLYLYHPFIASLLHGNAAIAAHSVIYGLLVIILSYLVAGVIAFIQRKIKTIRPKETIPVKS</sequence>